<dbReference type="AlphaFoldDB" id="A0A2I0B720"/>
<dbReference type="OrthoDB" id="1937859at2759"/>
<reference evidence="2 3" key="1">
    <citation type="journal article" date="2017" name="Nature">
        <title>The Apostasia genome and the evolution of orchids.</title>
        <authorList>
            <person name="Zhang G.Q."/>
            <person name="Liu K.W."/>
            <person name="Li Z."/>
            <person name="Lohaus R."/>
            <person name="Hsiao Y.Y."/>
            <person name="Niu S.C."/>
            <person name="Wang J.Y."/>
            <person name="Lin Y.C."/>
            <person name="Xu Q."/>
            <person name="Chen L.J."/>
            <person name="Yoshida K."/>
            <person name="Fujiwara S."/>
            <person name="Wang Z.W."/>
            <person name="Zhang Y.Q."/>
            <person name="Mitsuda N."/>
            <person name="Wang M."/>
            <person name="Liu G.H."/>
            <person name="Pecoraro L."/>
            <person name="Huang H.X."/>
            <person name="Xiao X.J."/>
            <person name="Lin M."/>
            <person name="Wu X.Y."/>
            <person name="Wu W.L."/>
            <person name="Chen Y.Y."/>
            <person name="Chang S.B."/>
            <person name="Sakamoto S."/>
            <person name="Ohme-Takagi M."/>
            <person name="Yagi M."/>
            <person name="Zeng S.J."/>
            <person name="Shen C.Y."/>
            <person name="Yeh C.M."/>
            <person name="Luo Y.B."/>
            <person name="Tsai W.C."/>
            <person name="Van de Peer Y."/>
            <person name="Liu Z.J."/>
        </authorList>
    </citation>
    <scope>NUCLEOTIDE SEQUENCE [LARGE SCALE GENOMIC DNA]</scope>
    <source>
        <strain evidence="3">cv. Shenzhen</strain>
        <tissue evidence="2">Stem</tissue>
    </source>
</reference>
<feature type="compositionally biased region" description="Acidic residues" evidence="1">
    <location>
        <begin position="126"/>
        <end position="140"/>
    </location>
</feature>
<keyword evidence="3" id="KW-1185">Reference proteome</keyword>
<sequence length="165" mass="18632">MKKRYNGKGKRVHPCPPHSYPWNFLPAAVVALWTALSAEEKEVLAYLLPELGCGCFGCYKSFWARWDSSPNRHLIHIILDAIEEPPCEPPSLLAGRRRRGRNHRKEEEKGPLVAVAVELKMGNSVGDDEDDDGGEEEMEGSADRRSSVRRLVSSIGERVWGFWNC</sequence>
<dbReference type="EMBL" id="KZ451908">
    <property type="protein sequence ID" value="PKA63585.1"/>
    <property type="molecule type" value="Genomic_DNA"/>
</dbReference>
<gene>
    <name evidence="2" type="ORF">AXF42_Ash005480</name>
</gene>
<feature type="region of interest" description="Disordered" evidence="1">
    <location>
        <begin position="123"/>
        <end position="149"/>
    </location>
</feature>
<protein>
    <submittedName>
        <fullName evidence="2">Uncharacterized protein</fullName>
    </submittedName>
</protein>
<dbReference type="PANTHER" id="PTHR31903">
    <property type="entry name" value="F12F1.11-RELATED"/>
    <property type="match status" value="1"/>
</dbReference>
<proteinExistence type="predicted"/>
<organism evidence="2 3">
    <name type="scientific">Apostasia shenzhenica</name>
    <dbReference type="NCBI Taxonomy" id="1088818"/>
    <lineage>
        <taxon>Eukaryota</taxon>
        <taxon>Viridiplantae</taxon>
        <taxon>Streptophyta</taxon>
        <taxon>Embryophyta</taxon>
        <taxon>Tracheophyta</taxon>
        <taxon>Spermatophyta</taxon>
        <taxon>Magnoliopsida</taxon>
        <taxon>Liliopsida</taxon>
        <taxon>Asparagales</taxon>
        <taxon>Orchidaceae</taxon>
        <taxon>Apostasioideae</taxon>
        <taxon>Apostasia</taxon>
    </lineage>
</organism>
<evidence type="ECO:0000256" key="1">
    <source>
        <dbReference type="SAM" id="MobiDB-lite"/>
    </source>
</evidence>
<dbReference type="PANTHER" id="PTHR31903:SF6">
    <property type="entry name" value="F12F1.11-RELATED"/>
    <property type="match status" value="1"/>
</dbReference>
<dbReference type="STRING" id="1088818.A0A2I0B720"/>
<evidence type="ECO:0000313" key="2">
    <source>
        <dbReference type="EMBL" id="PKA63585.1"/>
    </source>
</evidence>
<evidence type="ECO:0000313" key="3">
    <source>
        <dbReference type="Proteomes" id="UP000236161"/>
    </source>
</evidence>
<accession>A0A2I0B720</accession>
<dbReference type="Proteomes" id="UP000236161">
    <property type="component" value="Unassembled WGS sequence"/>
</dbReference>
<name>A0A2I0B720_9ASPA</name>